<reference evidence="4" key="1">
    <citation type="journal article" date="2019" name="Int. J. Syst. Evol. Microbiol.">
        <title>The Global Catalogue of Microorganisms (GCM) 10K type strain sequencing project: providing services to taxonomists for standard genome sequencing and annotation.</title>
        <authorList>
            <consortium name="The Broad Institute Genomics Platform"/>
            <consortium name="The Broad Institute Genome Sequencing Center for Infectious Disease"/>
            <person name="Wu L."/>
            <person name="Ma J."/>
        </authorList>
    </citation>
    <scope>NUCLEOTIDE SEQUENCE [LARGE SCALE GENOMIC DNA]</scope>
    <source>
        <strain evidence="4">CCUG 60214</strain>
    </source>
</reference>
<dbReference type="Gene3D" id="3.30.2140.10">
    <property type="entry name" value="Arylamine N-acetyltransferase"/>
    <property type="match status" value="1"/>
</dbReference>
<dbReference type="SUPFAM" id="SSF54001">
    <property type="entry name" value="Cysteine proteinases"/>
    <property type="match status" value="1"/>
</dbReference>
<comment type="similarity">
    <text evidence="1 2">Belongs to the arylamine N-acetyltransferase family.</text>
</comment>
<proteinExistence type="inferred from homology"/>
<protein>
    <submittedName>
        <fullName evidence="3">Arylamine N-acetyltransferase</fullName>
    </submittedName>
</protein>
<keyword evidence="4" id="KW-1185">Reference proteome</keyword>
<dbReference type="Proteomes" id="UP001597168">
    <property type="component" value="Unassembled WGS sequence"/>
</dbReference>
<dbReference type="InterPro" id="IPR038765">
    <property type="entry name" value="Papain-like_cys_pep_sf"/>
</dbReference>
<gene>
    <name evidence="3" type="ORF">ACFQ3T_04075</name>
</gene>
<evidence type="ECO:0000313" key="3">
    <source>
        <dbReference type="EMBL" id="MFD1146293.1"/>
    </source>
</evidence>
<dbReference type="PRINTS" id="PR01543">
    <property type="entry name" value="ANATRNSFRASE"/>
</dbReference>
<dbReference type="Pfam" id="PF00797">
    <property type="entry name" value="Acetyltransf_2"/>
    <property type="match status" value="1"/>
</dbReference>
<evidence type="ECO:0000313" key="4">
    <source>
        <dbReference type="Proteomes" id="UP001597168"/>
    </source>
</evidence>
<dbReference type="Gene3D" id="2.40.128.150">
    <property type="entry name" value="Cysteine proteinases"/>
    <property type="match status" value="1"/>
</dbReference>
<accession>A0ABW3QMV3</accession>
<evidence type="ECO:0000256" key="1">
    <source>
        <dbReference type="ARBA" id="ARBA00006547"/>
    </source>
</evidence>
<comment type="caution">
    <text evidence="3">The sequence shown here is derived from an EMBL/GenBank/DDBJ whole genome shotgun (WGS) entry which is preliminary data.</text>
</comment>
<name>A0ABW3QMV3_9PSEU</name>
<dbReference type="PANTHER" id="PTHR11786">
    <property type="entry name" value="N-HYDROXYARYLAMINE O-ACETYLTRANSFERASE"/>
    <property type="match status" value="1"/>
</dbReference>
<dbReference type="InterPro" id="IPR001447">
    <property type="entry name" value="Arylamine_N-AcTrfase"/>
</dbReference>
<evidence type="ECO:0000256" key="2">
    <source>
        <dbReference type="RuleBase" id="RU003452"/>
    </source>
</evidence>
<organism evidence="3 4">
    <name type="scientific">Saccharothrix hoggarensis</name>
    <dbReference type="NCBI Taxonomy" id="913853"/>
    <lineage>
        <taxon>Bacteria</taxon>
        <taxon>Bacillati</taxon>
        <taxon>Actinomycetota</taxon>
        <taxon>Actinomycetes</taxon>
        <taxon>Pseudonocardiales</taxon>
        <taxon>Pseudonocardiaceae</taxon>
        <taxon>Saccharothrix</taxon>
    </lineage>
</organism>
<dbReference type="RefSeq" id="WP_380719894.1">
    <property type="nucleotide sequence ID" value="NZ_JBHTLK010000010.1"/>
</dbReference>
<sequence>MWNGELLDLDAYLDRVAFTFDPAADRETTLRGLHRAHLAAISFENADVRDGVPLRLDVESLQDKMVARRRGGYCFEQNLLFAAVLDRLGHEVTALGARVLLGRTGAIPRTHAVLRVDRRWVVDVGFGGGGLLEPLPLVDGATARQGDWTFRLDHADDTWTLRSFQNGEWFPLYDFAETPWTPADYAIVSHYLCTHPASPFLGRLLVQRTDERARYALTDLELTETRPDGAVVKRSLTPEELDAVLREDFGLDLPVRPTATG</sequence>
<dbReference type="EMBL" id="JBHTLK010000010">
    <property type="protein sequence ID" value="MFD1146293.1"/>
    <property type="molecule type" value="Genomic_DNA"/>
</dbReference>
<dbReference type="PANTHER" id="PTHR11786:SF0">
    <property type="entry name" value="ARYLAMINE N-ACETYLTRANSFERASE 4-RELATED"/>
    <property type="match status" value="1"/>
</dbReference>